<evidence type="ECO:0000313" key="5">
    <source>
        <dbReference type="EMBL" id="SUX21649.1"/>
    </source>
</evidence>
<dbReference type="Proteomes" id="UP000254572">
    <property type="component" value="Unassembled WGS sequence"/>
</dbReference>
<evidence type="ECO:0000313" key="6">
    <source>
        <dbReference type="Proteomes" id="UP000254572"/>
    </source>
</evidence>
<dbReference type="GO" id="GO:0005829">
    <property type="term" value="C:cytosol"/>
    <property type="evidence" value="ECO:0007669"/>
    <property type="project" value="TreeGrafter"/>
</dbReference>
<keyword evidence="3" id="KW-0067">ATP-binding</keyword>
<dbReference type="AlphaFoldDB" id="A0A381E5Q7"/>
<name>A0A381E5Q7_9GAMM</name>
<reference evidence="5 6" key="1">
    <citation type="submission" date="2018-06" db="EMBL/GenBank/DDBJ databases">
        <authorList>
            <consortium name="Pathogen Informatics"/>
            <person name="Doyle S."/>
        </authorList>
    </citation>
    <scope>NUCLEOTIDE SEQUENCE [LARGE SCALE GENOMIC DNA]</scope>
    <source>
        <strain evidence="5 6">NCTC13294</strain>
    </source>
</reference>
<dbReference type="InterPro" id="IPR045864">
    <property type="entry name" value="aa-tRNA-synth_II/BPL/LPL"/>
</dbReference>
<dbReference type="GO" id="GO:0004824">
    <property type="term" value="F:lysine-tRNA ligase activity"/>
    <property type="evidence" value="ECO:0007669"/>
    <property type="project" value="InterPro"/>
</dbReference>
<dbReference type="PROSITE" id="PS50862">
    <property type="entry name" value="AA_TRNA_LIGASE_II"/>
    <property type="match status" value="1"/>
</dbReference>
<evidence type="ECO:0000256" key="2">
    <source>
        <dbReference type="ARBA" id="ARBA00022741"/>
    </source>
</evidence>
<dbReference type="PANTHER" id="PTHR42918">
    <property type="entry name" value="LYSYL-TRNA SYNTHETASE"/>
    <property type="match status" value="1"/>
</dbReference>
<dbReference type="Pfam" id="PF00152">
    <property type="entry name" value="tRNA-synt_2"/>
    <property type="match status" value="1"/>
</dbReference>
<evidence type="ECO:0000256" key="3">
    <source>
        <dbReference type="ARBA" id="ARBA00022840"/>
    </source>
</evidence>
<gene>
    <name evidence="5" type="primary">yjeA</name>
    <name evidence="5" type="ORF">NCTC13294_01060</name>
</gene>
<sequence>MNLLRQRLHQRAAFLATIRAFFAARDVIEVDSEQLRAYGVTDPQLVPLAADGGYLQTSPEYALKILLAAGAGDLYQLAHVFRGEEQGRKHRREFMLLEWYRCGYDHLRLMDEVTDLVRTLLPACRAWPVRHTPYAALFRDRFAIDIHRAEDAAIRRLTTAHIPESATWQLNRDAMLDLLYSHYIEPQLGRGALEYICDYPLSQAALARISENADGEAVAARFELYIDGMELCNGFWELTDATEQRARFLADNRTRVQAGLPPIPLDEDFLAALAHGLPDCAGVALGVDRLLMLASDATHIEDVVPPSRL</sequence>
<proteinExistence type="predicted"/>
<dbReference type="GO" id="GO:0000049">
    <property type="term" value="F:tRNA binding"/>
    <property type="evidence" value="ECO:0007669"/>
    <property type="project" value="TreeGrafter"/>
</dbReference>
<dbReference type="NCBIfam" id="TIGR00462">
    <property type="entry name" value="genX"/>
    <property type="match status" value="1"/>
</dbReference>
<keyword evidence="1" id="KW-0436">Ligase</keyword>
<dbReference type="GO" id="GO:0005524">
    <property type="term" value="F:ATP binding"/>
    <property type="evidence" value="ECO:0007669"/>
    <property type="project" value="UniProtKB-KW"/>
</dbReference>
<dbReference type="GO" id="GO:0006430">
    <property type="term" value="P:lysyl-tRNA aminoacylation"/>
    <property type="evidence" value="ECO:0007669"/>
    <property type="project" value="InterPro"/>
</dbReference>
<dbReference type="SUPFAM" id="SSF55681">
    <property type="entry name" value="Class II aaRS and biotin synthetases"/>
    <property type="match status" value="1"/>
</dbReference>
<keyword evidence="6" id="KW-1185">Reference proteome</keyword>
<dbReference type="PANTHER" id="PTHR42918:SF6">
    <property type="entry name" value="ELONGATION FACTOR P--(R)-BETA-LYSINE LIGASE"/>
    <property type="match status" value="1"/>
</dbReference>
<accession>A0A381E5Q7</accession>
<dbReference type="InterPro" id="IPR004525">
    <property type="entry name" value="EpmA"/>
</dbReference>
<dbReference type="InterPro" id="IPR004364">
    <property type="entry name" value="Aa-tRNA-synt_II"/>
</dbReference>
<organism evidence="5 6">
    <name type="scientific">Cardiobacterium valvarum</name>
    <dbReference type="NCBI Taxonomy" id="194702"/>
    <lineage>
        <taxon>Bacteria</taxon>
        <taxon>Pseudomonadati</taxon>
        <taxon>Pseudomonadota</taxon>
        <taxon>Gammaproteobacteria</taxon>
        <taxon>Cardiobacteriales</taxon>
        <taxon>Cardiobacteriaceae</taxon>
        <taxon>Cardiobacterium</taxon>
    </lineage>
</organism>
<dbReference type="OrthoDB" id="9802326at2"/>
<keyword evidence="2" id="KW-0547">Nucleotide-binding</keyword>
<dbReference type="RefSeq" id="WP_115611392.1">
    <property type="nucleotide sequence ID" value="NZ_JBHLZC010000001.1"/>
</dbReference>
<dbReference type="InterPro" id="IPR006195">
    <property type="entry name" value="aa-tRNA-synth_II"/>
</dbReference>
<feature type="domain" description="Aminoacyl-transfer RNA synthetases class-II family profile" evidence="4">
    <location>
        <begin position="1"/>
        <end position="305"/>
    </location>
</feature>
<protein>
    <submittedName>
        <fullName evidence="5">PoxB regulator PoxA</fullName>
    </submittedName>
</protein>
<dbReference type="EMBL" id="UFUW01000001">
    <property type="protein sequence ID" value="SUX21649.1"/>
    <property type="molecule type" value="Genomic_DNA"/>
</dbReference>
<dbReference type="NCBIfam" id="NF006828">
    <property type="entry name" value="PRK09350.1"/>
    <property type="match status" value="1"/>
</dbReference>
<evidence type="ECO:0000259" key="4">
    <source>
        <dbReference type="PROSITE" id="PS50862"/>
    </source>
</evidence>
<evidence type="ECO:0000256" key="1">
    <source>
        <dbReference type="ARBA" id="ARBA00022598"/>
    </source>
</evidence>
<dbReference type="Gene3D" id="3.30.930.10">
    <property type="entry name" value="Bira Bifunctional Protein, Domain 2"/>
    <property type="match status" value="1"/>
</dbReference>